<evidence type="ECO:0000259" key="5">
    <source>
        <dbReference type="PROSITE" id="PS51015"/>
    </source>
</evidence>
<feature type="domain" description="YDG" evidence="5">
    <location>
        <begin position="534"/>
        <end position="681"/>
    </location>
</feature>
<evidence type="ECO:0000256" key="1">
    <source>
        <dbReference type="PROSITE-ProRule" id="PRU00358"/>
    </source>
</evidence>
<dbReference type="GO" id="GO:0042054">
    <property type="term" value="F:histone methyltransferase activity"/>
    <property type="evidence" value="ECO:0007669"/>
    <property type="project" value="InterPro"/>
</dbReference>
<feature type="signal peptide" evidence="4">
    <location>
        <begin position="1"/>
        <end position="23"/>
    </location>
</feature>
<dbReference type="InterPro" id="IPR007728">
    <property type="entry name" value="Pre-SET_dom"/>
</dbReference>
<dbReference type="PANTHER" id="PTHR45660:SF13">
    <property type="entry name" value="HISTONE-LYSINE N-METHYLTRANSFERASE SETMAR"/>
    <property type="match status" value="1"/>
</dbReference>
<reference evidence="6" key="2">
    <citation type="submission" date="2021-02" db="EMBL/GenBank/DDBJ databases">
        <authorList>
            <person name="Kimball J.A."/>
            <person name="Haas M.W."/>
            <person name="Macchietto M."/>
            <person name="Kono T."/>
            <person name="Duquette J."/>
            <person name="Shao M."/>
        </authorList>
    </citation>
    <scope>NUCLEOTIDE SEQUENCE</scope>
    <source>
        <tissue evidence="6">Fresh leaf tissue</tissue>
    </source>
</reference>
<comment type="subcellular location">
    <subcellularLocation>
        <location evidence="1">Nucleus</location>
    </subcellularLocation>
</comment>
<dbReference type="Pfam" id="PF05033">
    <property type="entry name" value="Pre-SET"/>
    <property type="match status" value="1"/>
</dbReference>
<proteinExistence type="predicted"/>
<keyword evidence="7" id="KW-1185">Reference proteome</keyword>
<evidence type="ECO:0000256" key="3">
    <source>
        <dbReference type="SAM" id="Phobius"/>
    </source>
</evidence>
<evidence type="ECO:0000256" key="4">
    <source>
        <dbReference type="SAM" id="SignalP"/>
    </source>
</evidence>
<dbReference type="GO" id="GO:0008270">
    <property type="term" value="F:zinc ion binding"/>
    <property type="evidence" value="ECO:0007669"/>
    <property type="project" value="InterPro"/>
</dbReference>
<dbReference type="GO" id="GO:0005634">
    <property type="term" value="C:nucleus"/>
    <property type="evidence" value="ECO:0007669"/>
    <property type="project" value="UniProtKB-SubCell"/>
</dbReference>
<dbReference type="Proteomes" id="UP000729402">
    <property type="component" value="Unassembled WGS sequence"/>
</dbReference>
<sequence>MPISSTPPARLLLFLAALSLLLAQTLSSSASAAELSDPCASSVSDGGSEAPLCPVRCFRPDPVCGEDGVTYWCGCPEAVCAGARVARRGYCEVGAGSAPVSGQALLLVHIVWLFVLGAAVLLGRVILVKSPVKSLYSGMLFASDEPHLASLHETAIHSHQESCNGINEMLHGGVEGMTAKGRQRQRGLEMEIRQGLSGRSTSGDTAGLLGFSPASPPRTRVRRSGPETEEWCTGPASRFGEGDAASFLPLASVSVRIELKFLPDFAAALCSRIQLLLVKMNQASNFMPTPDQDVLEVKPLRTLAPMFPAPLGVNVFNQLTTSPLVFVAPGGQFPGVFGDSNHPAVRSFAAFGDQEKAVSGGQTAAFSDQETVRDESAANGTPNIGANATGPIDATPVSAYKSTQPSVISLDNDDDDDEPYAGNQTSASGRNIKRPSHLSEYNMSGSLGSDSSNGMKIKRPKSSYKKAAADNELSLTPSSNPREIVEVVLMTFEALRRRHLQLDETQETSKRADLKAGAIVMATNLRANIGKRIGIVPGVEIGDIFYFRMELCIIGLHAPSMGGIDYMNAKFGDEDDSVAICIVAAGVYENDDGDTDTLVYSGSGGISRNNEERHDQKLERGNLALERSLSRKNVIRVVRGYKDPACLTGKVYIYDGLYKIHESWKEKTKTGINCFKYKLQREPGQPDGVAIWKMSQRWMENPSARGRVLHPDLSSGTENLPVCLINDVNSEKGPGHFTYITQVKYFKPLSSMKPFQGCRCLSVCLPGDTSCVCAHHNGGYPKKESGSTLRSSGPLIEAGVFVHGMQYGVGHLFVLIELRTAFVDPQIVGDILVDCEYVHYLINMQMNLQDRFCLFGGS</sequence>
<dbReference type="PANTHER" id="PTHR45660">
    <property type="entry name" value="HISTONE-LYSINE N-METHYLTRANSFERASE SETMAR"/>
    <property type="match status" value="1"/>
</dbReference>
<reference evidence="6" key="1">
    <citation type="journal article" date="2021" name="bioRxiv">
        <title>Whole Genome Assembly and Annotation of Northern Wild Rice, Zizania palustris L., Supports a Whole Genome Duplication in the Zizania Genus.</title>
        <authorList>
            <person name="Haas M."/>
            <person name="Kono T."/>
            <person name="Macchietto M."/>
            <person name="Millas R."/>
            <person name="McGilp L."/>
            <person name="Shao M."/>
            <person name="Duquette J."/>
            <person name="Hirsch C.N."/>
            <person name="Kimball J."/>
        </authorList>
    </citation>
    <scope>NUCLEOTIDE SEQUENCE</scope>
    <source>
        <tissue evidence="6">Fresh leaf tissue</tissue>
    </source>
</reference>
<keyword evidence="1" id="KW-0539">Nucleus</keyword>
<feature type="compositionally biased region" description="Polar residues" evidence="2">
    <location>
        <begin position="439"/>
        <end position="454"/>
    </location>
</feature>
<feature type="region of interest" description="Disordered" evidence="2">
    <location>
        <begin position="359"/>
        <end position="463"/>
    </location>
</feature>
<keyword evidence="3" id="KW-0812">Transmembrane</keyword>
<evidence type="ECO:0000256" key="2">
    <source>
        <dbReference type="SAM" id="MobiDB-lite"/>
    </source>
</evidence>
<feature type="chain" id="PRO_5035155210" description="YDG domain-containing protein" evidence="4">
    <location>
        <begin position="24"/>
        <end position="858"/>
    </location>
</feature>
<dbReference type="InterPro" id="IPR051357">
    <property type="entry name" value="H3K9_HMTase_SUVAR3-9"/>
</dbReference>
<protein>
    <recommendedName>
        <fullName evidence="5">YDG domain-containing protein</fullName>
    </recommendedName>
</protein>
<feature type="region of interest" description="Disordered" evidence="2">
    <location>
        <begin position="194"/>
        <end position="236"/>
    </location>
</feature>
<keyword evidence="3" id="KW-0472">Membrane</keyword>
<feature type="compositionally biased region" description="Polar residues" evidence="2">
    <location>
        <begin position="360"/>
        <end position="369"/>
    </location>
</feature>
<dbReference type="SMART" id="SM00468">
    <property type="entry name" value="PreSET"/>
    <property type="match status" value="1"/>
</dbReference>
<comment type="caution">
    <text evidence="6">The sequence shown here is derived from an EMBL/GenBank/DDBJ whole genome shotgun (WGS) entry which is preliminary data.</text>
</comment>
<keyword evidence="4" id="KW-0732">Signal</keyword>
<dbReference type="AlphaFoldDB" id="A0A8J5SKE1"/>
<evidence type="ECO:0000313" key="6">
    <source>
        <dbReference type="EMBL" id="KAG8078251.1"/>
    </source>
</evidence>
<feature type="compositionally biased region" description="Polar residues" evidence="2">
    <location>
        <begin position="400"/>
        <end position="409"/>
    </location>
</feature>
<dbReference type="OrthoDB" id="5792673at2759"/>
<organism evidence="6 7">
    <name type="scientific">Zizania palustris</name>
    <name type="common">Northern wild rice</name>
    <dbReference type="NCBI Taxonomy" id="103762"/>
    <lineage>
        <taxon>Eukaryota</taxon>
        <taxon>Viridiplantae</taxon>
        <taxon>Streptophyta</taxon>
        <taxon>Embryophyta</taxon>
        <taxon>Tracheophyta</taxon>
        <taxon>Spermatophyta</taxon>
        <taxon>Magnoliopsida</taxon>
        <taxon>Liliopsida</taxon>
        <taxon>Poales</taxon>
        <taxon>Poaceae</taxon>
        <taxon>BOP clade</taxon>
        <taxon>Oryzoideae</taxon>
        <taxon>Oryzeae</taxon>
        <taxon>Zizaniinae</taxon>
        <taxon>Zizania</taxon>
    </lineage>
</organism>
<feature type="transmembrane region" description="Helical" evidence="3">
    <location>
        <begin position="106"/>
        <end position="127"/>
    </location>
</feature>
<accession>A0A8J5SKE1</accession>
<evidence type="ECO:0000313" key="7">
    <source>
        <dbReference type="Proteomes" id="UP000729402"/>
    </source>
</evidence>
<dbReference type="Pfam" id="PF02182">
    <property type="entry name" value="SAD_SRA"/>
    <property type="match status" value="1"/>
</dbReference>
<dbReference type="SMART" id="SM00466">
    <property type="entry name" value="SRA"/>
    <property type="match status" value="1"/>
</dbReference>
<dbReference type="EMBL" id="JAAALK010000282">
    <property type="protein sequence ID" value="KAG8078251.1"/>
    <property type="molecule type" value="Genomic_DNA"/>
</dbReference>
<dbReference type="PROSITE" id="PS51015">
    <property type="entry name" value="YDG"/>
    <property type="match status" value="1"/>
</dbReference>
<keyword evidence="3" id="KW-1133">Transmembrane helix</keyword>
<dbReference type="InterPro" id="IPR003105">
    <property type="entry name" value="SRA_YDG"/>
</dbReference>
<gene>
    <name evidence="6" type="ORF">GUJ93_ZPchr0007g4659</name>
</gene>
<name>A0A8J5SKE1_ZIZPA</name>
<dbReference type="GO" id="GO:0003690">
    <property type="term" value="F:double-stranded DNA binding"/>
    <property type="evidence" value="ECO:0007669"/>
    <property type="project" value="TreeGrafter"/>
</dbReference>